<dbReference type="RefSeq" id="WP_420243275.1">
    <property type="nucleotide sequence ID" value="NZ_BOPV01000001.1"/>
</dbReference>
<dbReference type="InterPro" id="IPR029069">
    <property type="entry name" value="HotDog_dom_sf"/>
</dbReference>
<dbReference type="NCBIfam" id="TIGR02799">
    <property type="entry name" value="thio_ybgC"/>
    <property type="match status" value="1"/>
</dbReference>
<comment type="caution">
    <text evidence="3">The sequence shown here is derived from an EMBL/GenBank/DDBJ whole genome shotgun (WGS) entry which is preliminary data.</text>
</comment>
<evidence type="ECO:0000313" key="3">
    <source>
        <dbReference type="EMBL" id="GIL40166.1"/>
    </source>
</evidence>
<dbReference type="Gene3D" id="3.10.129.10">
    <property type="entry name" value="Hotdog Thioesterase"/>
    <property type="match status" value="1"/>
</dbReference>
<dbReference type="GO" id="GO:0047617">
    <property type="term" value="F:fatty acyl-CoA hydrolase activity"/>
    <property type="evidence" value="ECO:0007669"/>
    <property type="project" value="TreeGrafter"/>
</dbReference>
<dbReference type="PANTHER" id="PTHR31793">
    <property type="entry name" value="4-HYDROXYBENZOYL-COA THIOESTERASE FAMILY MEMBER"/>
    <property type="match status" value="1"/>
</dbReference>
<dbReference type="Proteomes" id="UP000681075">
    <property type="component" value="Unassembled WGS sequence"/>
</dbReference>
<dbReference type="PIRSF" id="PIRSF003230">
    <property type="entry name" value="YbgC"/>
    <property type="match status" value="1"/>
</dbReference>
<keyword evidence="2" id="KW-0378">Hydrolase</keyword>
<evidence type="ECO:0000256" key="2">
    <source>
        <dbReference type="ARBA" id="ARBA00022801"/>
    </source>
</evidence>
<comment type="similarity">
    <text evidence="1">Belongs to the 4-hydroxybenzoyl-CoA thioesterase family.</text>
</comment>
<dbReference type="InterPro" id="IPR050563">
    <property type="entry name" value="4-hydroxybenzoyl-CoA_TE"/>
</dbReference>
<dbReference type="CDD" id="cd00586">
    <property type="entry name" value="4HBT"/>
    <property type="match status" value="1"/>
</dbReference>
<reference evidence="3" key="1">
    <citation type="submission" date="2021-02" db="EMBL/GenBank/DDBJ databases">
        <title>Genome sequence of Rhodospirillales sp. strain TMPK1 isolated from soil.</title>
        <authorList>
            <person name="Nakai R."/>
            <person name="Kusada H."/>
            <person name="Tamaki H."/>
        </authorList>
    </citation>
    <scope>NUCLEOTIDE SEQUENCE</scope>
    <source>
        <strain evidence="3">TMPK1</strain>
    </source>
</reference>
<dbReference type="NCBIfam" id="TIGR00051">
    <property type="entry name" value="YbgC/FadM family acyl-CoA thioesterase"/>
    <property type="match status" value="1"/>
</dbReference>
<dbReference type="EMBL" id="BOPV01000001">
    <property type="protein sequence ID" value="GIL40166.1"/>
    <property type="molecule type" value="Genomic_DNA"/>
</dbReference>
<protein>
    <submittedName>
        <fullName evidence="3">Tol-pal system-associated acyl-CoA thioesterase</fullName>
    </submittedName>
</protein>
<dbReference type="Pfam" id="PF13279">
    <property type="entry name" value="4HBT_2"/>
    <property type="match status" value="1"/>
</dbReference>
<dbReference type="InterPro" id="IPR014166">
    <property type="entry name" value="Tol-Pal_acyl-CoA_thioesterase"/>
</dbReference>
<sequence>MSEHHFPVRVYWEDTDAGGVVYYANYLKFAERARTELVRERGLDQRAMAERDGVWIVVRRASLDYRASARLGDELTVATEILNTSGARVRLAQHVRRGEELLVEIGCELAAIGRDGRPVRFPPALVAAFA</sequence>
<evidence type="ECO:0000256" key="1">
    <source>
        <dbReference type="ARBA" id="ARBA00005953"/>
    </source>
</evidence>
<name>A0A8S8XG04_9PROT</name>
<accession>A0A8S8XG04</accession>
<dbReference type="FunFam" id="3.10.129.10:FF:000004">
    <property type="entry name" value="Tol-pal system-associated acyl-CoA thioesterase"/>
    <property type="match status" value="1"/>
</dbReference>
<dbReference type="SUPFAM" id="SSF54637">
    <property type="entry name" value="Thioesterase/thiol ester dehydrase-isomerase"/>
    <property type="match status" value="1"/>
</dbReference>
<dbReference type="PANTHER" id="PTHR31793:SF37">
    <property type="entry name" value="ACYL-COA THIOESTER HYDROLASE YBGC"/>
    <property type="match status" value="1"/>
</dbReference>
<dbReference type="AlphaFoldDB" id="A0A8S8XG04"/>
<proteinExistence type="inferred from homology"/>
<dbReference type="InterPro" id="IPR006684">
    <property type="entry name" value="YbgC/YbaW"/>
</dbReference>
<evidence type="ECO:0000313" key="4">
    <source>
        <dbReference type="Proteomes" id="UP000681075"/>
    </source>
</evidence>
<gene>
    <name evidence="3" type="ORF">TMPK1_24030</name>
</gene>
<organism evidence="3 4">
    <name type="scientific">Roseiterribacter gracilis</name>
    <dbReference type="NCBI Taxonomy" id="2812848"/>
    <lineage>
        <taxon>Bacteria</taxon>
        <taxon>Pseudomonadati</taxon>
        <taxon>Pseudomonadota</taxon>
        <taxon>Alphaproteobacteria</taxon>
        <taxon>Rhodospirillales</taxon>
        <taxon>Roseiterribacteraceae</taxon>
        <taxon>Roseiterribacter</taxon>
    </lineage>
</organism>
<keyword evidence="4" id="KW-1185">Reference proteome</keyword>